<sequence>MATYKKNNNRPNRHRDNEQLDDAQETRLHQESTTAEVFDALDAGATRTEDWVKRNQKIIIGALIAVAVLGLGYLLYQQFVKAPNEKKAANEFFFAQQFFDEAMQATDAKAKDSLFKVSIEGGKGKYGFKQIAQNYSGTKAANLAEYGMGMAYMRLRDYNNAINHLKEFNSDDDIFGALAYGNIGDAYLQQKNNAEALKYYIKAFEHSNNDFVTPIYLKKAGIVASLQGKKDDALKYYERIKDEFPTSEEARTIDILIGKISQ</sequence>
<keyword evidence="3" id="KW-0812">Transmembrane</keyword>
<dbReference type="KEGG" id="capn:CBG49_06310"/>
<keyword evidence="1" id="KW-0802">TPR repeat</keyword>
<organism evidence="4 5">
    <name type="scientific">Capnocytophaga endodontalis</name>
    <dbReference type="NCBI Taxonomy" id="2708117"/>
    <lineage>
        <taxon>Bacteria</taxon>
        <taxon>Pseudomonadati</taxon>
        <taxon>Bacteroidota</taxon>
        <taxon>Flavobacteriia</taxon>
        <taxon>Flavobacteriales</taxon>
        <taxon>Flavobacteriaceae</taxon>
        <taxon>Capnocytophaga</taxon>
    </lineage>
</organism>
<feature type="transmembrane region" description="Helical" evidence="3">
    <location>
        <begin position="58"/>
        <end position="76"/>
    </location>
</feature>
<dbReference type="Proteomes" id="UP000197007">
    <property type="component" value="Chromosome"/>
</dbReference>
<dbReference type="SMART" id="SM00028">
    <property type="entry name" value="TPR"/>
    <property type="match status" value="3"/>
</dbReference>
<dbReference type="Gene3D" id="1.25.40.10">
    <property type="entry name" value="Tetratricopeptide repeat domain"/>
    <property type="match status" value="2"/>
</dbReference>
<dbReference type="Pfam" id="PF13424">
    <property type="entry name" value="TPR_12"/>
    <property type="match status" value="1"/>
</dbReference>
<dbReference type="RefSeq" id="WP_009412500.1">
    <property type="nucleotide sequence ID" value="NZ_CP022022.1"/>
</dbReference>
<dbReference type="InterPro" id="IPR011990">
    <property type="entry name" value="TPR-like_helical_dom_sf"/>
</dbReference>
<accession>A0A1Z4BN83</accession>
<keyword evidence="3" id="KW-1133">Transmembrane helix</keyword>
<protein>
    <submittedName>
        <fullName evidence="4">Uncharacterized protein</fullName>
    </submittedName>
</protein>
<dbReference type="SUPFAM" id="SSF48452">
    <property type="entry name" value="TPR-like"/>
    <property type="match status" value="1"/>
</dbReference>
<evidence type="ECO:0000256" key="2">
    <source>
        <dbReference type="SAM" id="MobiDB-lite"/>
    </source>
</evidence>
<evidence type="ECO:0000256" key="3">
    <source>
        <dbReference type="SAM" id="Phobius"/>
    </source>
</evidence>
<keyword evidence="3" id="KW-0472">Membrane</keyword>
<name>A0A1Z4BN83_9FLAO</name>
<dbReference type="AlphaFoldDB" id="A0A1Z4BN83"/>
<feature type="region of interest" description="Disordered" evidence="2">
    <location>
        <begin position="1"/>
        <end position="21"/>
    </location>
</feature>
<feature type="repeat" description="TPR" evidence="1">
    <location>
        <begin position="177"/>
        <end position="210"/>
    </location>
</feature>
<dbReference type="EMBL" id="CP022022">
    <property type="protein sequence ID" value="ASF42717.1"/>
    <property type="molecule type" value="Genomic_DNA"/>
</dbReference>
<evidence type="ECO:0000256" key="1">
    <source>
        <dbReference type="PROSITE-ProRule" id="PRU00339"/>
    </source>
</evidence>
<evidence type="ECO:0000313" key="5">
    <source>
        <dbReference type="Proteomes" id="UP000197007"/>
    </source>
</evidence>
<gene>
    <name evidence="4" type="ORF">CBG49_06310</name>
</gene>
<reference evidence="5" key="1">
    <citation type="submission" date="2017-06" db="EMBL/GenBank/DDBJ databases">
        <title>Complete genome sequence of Capnocytophaga sp. KCOM 1579 (=ChDC OS43) isolated from a human refractory periapical abscess lesion.</title>
        <authorList>
            <person name="Kook J.-K."/>
            <person name="Park S.-N."/>
            <person name="Lim Y.K."/>
            <person name="Roh H."/>
        </authorList>
    </citation>
    <scope>NUCLEOTIDE SEQUENCE [LARGE SCALE GENOMIC DNA]</scope>
    <source>
        <strain evidence="5">ChDC OS43</strain>
    </source>
</reference>
<keyword evidence="5" id="KW-1185">Reference proteome</keyword>
<proteinExistence type="predicted"/>
<dbReference type="PROSITE" id="PS50005">
    <property type="entry name" value="TPR"/>
    <property type="match status" value="1"/>
</dbReference>
<dbReference type="InterPro" id="IPR019734">
    <property type="entry name" value="TPR_rpt"/>
</dbReference>
<evidence type="ECO:0000313" key="4">
    <source>
        <dbReference type="EMBL" id="ASF42717.1"/>
    </source>
</evidence>